<organism evidence="2 3">
    <name type="scientific">Thalassorhabdus alkalitolerans</name>
    <dbReference type="NCBI Taxonomy" id="2282697"/>
    <lineage>
        <taxon>Bacteria</taxon>
        <taxon>Bacillati</taxon>
        <taxon>Bacillota</taxon>
        <taxon>Bacilli</taxon>
        <taxon>Bacillales</taxon>
        <taxon>Bacillaceae</taxon>
        <taxon>Thalassorhabdus</taxon>
    </lineage>
</organism>
<feature type="transmembrane region" description="Helical" evidence="1">
    <location>
        <begin position="230"/>
        <end position="248"/>
    </location>
</feature>
<evidence type="ECO:0000313" key="3">
    <source>
        <dbReference type="Proteomes" id="UP001596142"/>
    </source>
</evidence>
<feature type="transmembrane region" description="Helical" evidence="1">
    <location>
        <begin position="44"/>
        <end position="65"/>
    </location>
</feature>
<feature type="transmembrane region" description="Helical" evidence="1">
    <location>
        <begin position="202"/>
        <end position="223"/>
    </location>
</feature>
<dbReference type="Pfam" id="PF19597">
    <property type="entry name" value="TrbL_4"/>
    <property type="match status" value="1"/>
</dbReference>
<feature type="transmembrane region" description="Helical" evidence="1">
    <location>
        <begin position="85"/>
        <end position="108"/>
    </location>
</feature>
<accession>A0ABW0YPH5</accession>
<name>A0ABW0YPH5_9BACI</name>
<keyword evidence="1" id="KW-0812">Transmembrane</keyword>
<sequence length="285" mass="31567">MFNLSERVEEFFRELFDDILSSAFQMITELLFSHEGLTGFFQEAYQVFLGFGSIVLLLIILFKVVQHITHASANGLPVEVGITQVVYRAFLASFLVIILPFMLMWLVGQVVYPLAYWMFGEIGSHTAESVTSVLTSGPVGQVLNGFMLLVLVGFIAIAMIAFIVKVCVYHADLILLTILSVWAAVSVAADENNYASVWWREVLSQVLSIIVQIMLMVGVTEILAMGELTWWNFALLIGFCVLIIRGPSVTRSMWYATGSGRATMNAMGNAGRTTTRLLMAKGLAR</sequence>
<feature type="transmembrane region" description="Helical" evidence="1">
    <location>
        <begin position="142"/>
        <end position="164"/>
    </location>
</feature>
<keyword evidence="1" id="KW-0472">Membrane</keyword>
<gene>
    <name evidence="2" type="ORF">ACFPU1_16685</name>
</gene>
<protein>
    <submittedName>
        <fullName evidence="2">Conjugal transfer protein TrbL family protein</fullName>
    </submittedName>
</protein>
<feature type="transmembrane region" description="Helical" evidence="1">
    <location>
        <begin position="171"/>
        <end position="190"/>
    </location>
</feature>
<comment type="caution">
    <text evidence="2">The sequence shown here is derived from an EMBL/GenBank/DDBJ whole genome shotgun (WGS) entry which is preliminary data.</text>
</comment>
<keyword evidence="1" id="KW-1133">Transmembrane helix</keyword>
<dbReference type="EMBL" id="JBHSOZ010000016">
    <property type="protein sequence ID" value="MFC5714384.1"/>
    <property type="molecule type" value="Genomic_DNA"/>
</dbReference>
<keyword evidence="3" id="KW-1185">Reference proteome</keyword>
<dbReference type="Proteomes" id="UP001596142">
    <property type="component" value="Unassembled WGS sequence"/>
</dbReference>
<evidence type="ECO:0000313" key="2">
    <source>
        <dbReference type="EMBL" id="MFC5714384.1"/>
    </source>
</evidence>
<dbReference type="RefSeq" id="WP_385943069.1">
    <property type="nucleotide sequence ID" value="NZ_JBHSOZ010000016.1"/>
</dbReference>
<dbReference type="InterPro" id="IPR046084">
    <property type="entry name" value="TrbL_4"/>
</dbReference>
<reference evidence="3" key="1">
    <citation type="journal article" date="2019" name="Int. J. Syst. Evol. Microbiol.">
        <title>The Global Catalogue of Microorganisms (GCM) 10K type strain sequencing project: providing services to taxonomists for standard genome sequencing and annotation.</title>
        <authorList>
            <consortium name="The Broad Institute Genomics Platform"/>
            <consortium name="The Broad Institute Genome Sequencing Center for Infectious Disease"/>
            <person name="Wu L."/>
            <person name="Ma J."/>
        </authorList>
    </citation>
    <scope>NUCLEOTIDE SEQUENCE [LARGE SCALE GENOMIC DNA]</scope>
    <source>
        <strain evidence="3">CECT 7184</strain>
    </source>
</reference>
<proteinExistence type="predicted"/>
<evidence type="ECO:0000256" key="1">
    <source>
        <dbReference type="SAM" id="Phobius"/>
    </source>
</evidence>